<dbReference type="GO" id="GO:0006784">
    <property type="term" value="P:heme A biosynthetic process"/>
    <property type="evidence" value="ECO:0007669"/>
    <property type="project" value="InterPro"/>
</dbReference>
<keyword evidence="14" id="KW-1185">Reference proteome</keyword>
<evidence type="ECO:0000256" key="8">
    <source>
        <dbReference type="ARBA" id="ARBA00023133"/>
    </source>
</evidence>
<keyword evidence="8" id="KW-0350">Heme biosynthesis</keyword>
<dbReference type="EMBL" id="BMJD01000002">
    <property type="protein sequence ID" value="GGB31345.1"/>
    <property type="molecule type" value="Genomic_DNA"/>
</dbReference>
<keyword evidence="4" id="KW-0479">Metal-binding</keyword>
<evidence type="ECO:0000256" key="4">
    <source>
        <dbReference type="ARBA" id="ARBA00022723"/>
    </source>
</evidence>
<dbReference type="AlphaFoldDB" id="A0A9W5TUI3"/>
<dbReference type="InterPro" id="IPR003780">
    <property type="entry name" value="COX15/CtaA_fam"/>
</dbReference>
<dbReference type="GO" id="GO:0046872">
    <property type="term" value="F:metal ion binding"/>
    <property type="evidence" value="ECO:0007669"/>
    <property type="project" value="UniProtKB-KW"/>
</dbReference>
<accession>A0A9W5TUI3</accession>
<dbReference type="InterPro" id="IPR050450">
    <property type="entry name" value="COX15/CtaA_HemeA_synthase"/>
</dbReference>
<feature type="transmembrane region" description="Helical" evidence="12">
    <location>
        <begin position="7"/>
        <end position="25"/>
    </location>
</feature>
<keyword evidence="6" id="KW-0560">Oxidoreductase</keyword>
<evidence type="ECO:0000256" key="3">
    <source>
        <dbReference type="ARBA" id="ARBA00022692"/>
    </source>
</evidence>
<dbReference type="GO" id="GO:0016020">
    <property type="term" value="C:membrane"/>
    <property type="evidence" value="ECO:0007669"/>
    <property type="project" value="UniProtKB-SubCell"/>
</dbReference>
<feature type="transmembrane region" description="Helical" evidence="12">
    <location>
        <begin position="88"/>
        <end position="109"/>
    </location>
</feature>
<evidence type="ECO:0000313" key="13">
    <source>
        <dbReference type="EMBL" id="GGB31345.1"/>
    </source>
</evidence>
<comment type="subcellular location">
    <subcellularLocation>
        <location evidence="1">Membrane</location>
        <topology evidence="1">Multi-pass membrane protein</topology>
    </subcellularLocation>
</comment>
<protein>
    <submittedName>
        <fullName evidence="13">Heme A synthase</fullName>
    </submittedName>
</protein>
<evidence type="ECO:0000256" key="7">
    <source>
        <dbReference type="ARBA" id="ARBA00023004"/>
    </source>
</evidence>
<feature type="transmembrane region" description="Helical" evidence="12">
    <location>
        <begin position="202"/>
        <end position="222"/>
    </location>
</feature>
<keyword evidence="7" id="KW-0408">Iron</keyword>
<feature type="transmembrane region" description="Helical" evidence="12">
    <location>
        <begin position="234"/>
        <end position="255"/>
    </location>
</feature>
<reference evidence="13" key="1">
    <citation type="journal article" date="2014" name="Int. J. Syst. Evol. Microbiol.">
        <title>Complete genome sequence of Corynebacterium casei LMG S-19264T (=DSM 44701T), isolated from a smear-ripened cheese.</title>
        <authorList>
            <consortium name="US DOE Joint Genome Institute (JGI-PGF)"/>
            <person name="Walter F."/>
            <person name="Albersmeier A."/>
            <person name="Kalinowski J."/>
            <person name="Ruckert C."/>
        </authorList>
    </citation>
    <scope>NUCLEOTIDE SEQUENCE</scope>
    <source>
        <strain evidence="13">CGMCC 1.15454</strain>
    </source>
</reference>
<gene>
    <name evidence="13" type="primary">ctaA</name>
    <name evidence="13" type="ORF">GCM10011409_05890</name>
</gene>
<dbReference type="Pfam" id="PF02628">
    <property type="entry name" value="COX15-CtaA"/>
    <property type="match status" value="2"/>
</dbReference>
<keyword evidence="9 12" id="KW-0472">Membrane</keyword>
<feature type="transmembrane region" description="Helical" evidence="12">
    <location>
        <begin position="115"/>
        <end position="134"/>
    </location>
</feature>
<evidence type="ECO:0000256" key="10">
    <source>
        <dbReference type="ARBA" id="ARBA00023157"/>
    </source>
</evidence>
<keyword evidence="2" id="KW-1003">Cell membrane</keyword>
<feature type="transmembrane region" description="Helical" evidence="12">
    <location>
        <begin position="261"/>
        <end position="281"/>
    </location>
</feature>
<evidence type="ECO:0000256" key="12">
    <source>
        <dbReference type="SAM" id="Phobius"/>
    </source>
</evidence>
<dbReference type="RefSeq" id="WP_188724630.1">
    <property type="nucleotide sequence ID" value="NZ_BMJD01000002.1"/>
</dbReference>
<evidence type="ECO:0000313" key="14">
    <source>
        <dbReference type="Proteomes" id="UP000621492"/>
    </source>
</evidence>
<keyword evidence="10" id="KW-1015">Disulfide bond</keyword>
<organism evidence="13 14">
    <name type="scientific">Lentibacillus populi</name>
    <dbReference type="NCBI Taxonomy" id="1827502"/>
    <lineage>
        <taxon>Bacteria</taxon>
        <taxon>Bacillati</taxon>
        <taxon>Bacillota</taxon>
        <taxon>Bacilli</taxon>
        <taxon>Bacillales</taxon>
        <taxon>Bacillaceae</taxon>
        <taxon>Lentibacillus</taxon>
    </lineage>
</organism>
<comment type="caution">
    <text evidence="13">The sequence shown here is derived from an EMBL/GenBank/DDBJ whole genome shotgun (WGS) entry which is preliminary data.</text>
</comment>
<reference evidence="13" key="2">
    <citation type="submission" date="2020-09" db="EMBL/GenBank/DDBJ databases">
        <authorList>
            <person name="Sun Q."/>
            <person name="Zhou Y."/>
        </authorList>
    </citation>
    <scope>NUCLEOTIDE SEQUENCE</scope>
    <source>
        <strain evidence="13">CGMCC 1.15454</strain>
    </source>
</reference>
<evidence type="ECO:0000256" key="6">
    <source>
        <dbReference type="ARBA" id="ARBA00023002"/>
    </source>
</evidence>
<dbReference type="PANTHER" id="PTHR35457">
    <property type="entry name" value="HEME A SYNTHASE"/>
    <property type="match status" value="1"/>
</dbReference>
<keyword evidence="5 12" id="KW-1133">Transmembrane helix</keyword>
<dbReference type="GO" id="GO:0016491">
    <property type="term" value="F:oxidoreductase activity"/>
    <property type="evidence" value="ECO:0007669"/>
    <property type="project" value="UniProtKB-KW"/>
</dbReference>
<evidence type="ECO:0000256" key="9">
    <source>
        <dbReference type="ARBA" id="ARBA00023136"/>
    </source>
</evidence>
<comment type="pathway">
    <text evidence="11">Porphyrin-containing compound metabolism.</text>
</comment>
<feature type="transmembrane region" description="Helical" evidence="12">
    <location>
        <begin position="155"/>
        <end position="172"/>
    </location>
</feature>
<feature type="transmembrane region" description="Helical" evidence="12">
    <location>
        <begin position="56"/>
        <end position="76"/>
    </location>
</feature>
<name>A0A9W5TUI3_9BACI</name>
<evidence type="ECO:0000256" key="2">
    <source>
        <dbReference type="ARBA" id="ARBA00022475"/>
    </source>
</evidence>
<dbReference type="Proteomes" id="UP000621492">
    <property type="component" value="Unassembled WGS sequence"/>
</dbReference>
<sequence length="289" mass="32166">MVKRTLAFTVAILTYILIVFGGYVASSESGMGCGPDWPLCNGKVIPILQGDTLIEFGHRVIGALLFILAVVLYGTIKKTAKHELEKKIANWMLLLLSLQLIMGAIIVFYHLPSLIISTHLLIAMVFLSLLIWYWRNEEGNGFSEIETLQGYKKHLNILILLLFFTMGIGAYVKHQHYGLACGWLSCGDSILPGSLPELLQTIHRLSAFISVCYILVITYIVVTKNIKILKSRMVLALFIIILQIIVGVITILSFISVSFAVLHIALAALLFAIIIEARISLSYPHNLDR</sequence>
<dbReference type="PANTHER" id="PTHR35457:SF1">
    <property type="entry name" value="HEME A SYNTHASE"/>
    <property type="match status" value="1"/>
</dbReference>
<evidence type="ECO:0000256" key="1">
    <source>
        <dbReference type="ARBA" id="ARBA00004141"/>
    </source>
</evidence>
<proteinExistence type="predicted"/>
<evidence type="ECO:0000256" key="5">
    <source>
        <dbReference type="ARBA" id="ARBA00022989"/>
    </source>
</evidence>
<evidence type="ECO:0000256" key="11">
    <source>
        <dbReference type="ARBA" id="ARBA00023444"/>
    </source>
</evidence>
<keyword evidence="3 12" id="KW-0812">Transmembrane</keyword>